<evidence type="ECO:0000256" key="5">
    <source>
        <dbReference type="ARBA" id="ARBA00023136"/>
    </source>
</evidence>
<keyword evidence="11" id="KW-0812">Transmembrane</keyword>
<gene>
    <name evidence="13" type="ORF">MIMGU_mgv1a018228mg</name>
</gene>
<name>A0A022R270_ERYGU</name>
<dbReference type="FunFam" id="2.60.40.420:FF:000010">
    <property type="entry name" value="Early nodulin-like protein 1"/>
    <property type="match status" value="1"/>
</dbReference>
<dbReference type="GO" id="GO:0005886">
    <property type="term" value="C:plasma membrane"/>
    <property type="evidence" value="ECO:0000318"/>
    <property type="project" value="GO_Central"/>
</dbReference>
<keyword evidence="8" id="KW-0449">Lipoprotein</keyword>
<dbReference type="AlphaFoldDB" id="A0A022R270"/>
<dbReference type="EMBL" id="KI630752">
    <property type="protein sequence ID" value="EYU33708.1"/>
    <property type="molecule type" value="Genomic_DNA"/>
</dbReference>
<keyword evidence="3" id="KW-0336">GPI-anchor</keyword>
<keyword evidence="5 11" id="KW-0472">Membrane</keyword>
<evidence type="ECO:0000256" key="4">
    <source>
        <dbReference type="ARBA" id="ARBA00022729"/>
    </source>
</evidence>
<dbReference type="OMA" id="FAICVQM"/>
<dbReference type="GO" id="GO:0098552">
    <property type="term" value="C:side of membrane"/>
    <property type="evidence" value="ECO:0007669"/>
    <property type="project" value="UniProtKB-KW"/>
</dbReference>
<feature type="domain" description="Phytocyanin" evidence="12">
    <location>
        <begin position="34"/>
        <end position="136"/>
    </location>
</feature>
<keyword evidence="7" id="KW-0325">Glycoprotein</keyword>
<dbReference type="InterPro" id="IPR003245">
    <property type="entry name" value="Phytocyanin_dom"/>
</dbReference>
<dbReference type="KEGG" id="egt:105962084"/>
<comment type="subcellular location">
    <subcellularLocation>
        <location evidence="1">Cell membrane</location>
        <topology evidence="1">Lipid-anchor</topology>
        <topology evidence="1">GPI-anchor</topology>
    </subcellularLocation>
</comment>
<dbReference type="Proteomes" id="UP000030748">
    <property type="component" value="Unassembled WGS sequence"/>
</dbReference>
<keyword evidence="11" id="KW-1133">Transmembrane helix</keyword>
<keyword evidence="2" id="KW-1003">Cell membrane</keyword>
<proteinExistence type="inferred from homology"/>
<evidence type="ECO:0000259" key="12">
    <source>
        <dbReference type="PROSITE" id="PS51485"/>
    </source>
</evidence>
<comment type="similarity">
    <text evidence="9">Belongs to the early nodulin-like (ENODL) family.</text>
</comment>
<dbReference type="STRING" id="4155.A0A022R270"/>
<keyword evidence="14" id="KW-1185">Reference proteome</keyword>
<evidence type="ECO:0000256" key="1">
    <source>
        <dbReference type="ARBA" id="ARBA00004609"/>
    </source>
</evidence>
<dbReference type="PANTHER" id="PTHR33021:SF14">
    <property type="entry name" value="OS01G0272700 PROTEIN"/>
    <property type="match status" value="1"/>
</dbReference>
<dbReference type="CDD" id="cd11019">
    <property type="entry name" value="OsENODL1_like"/>
    <property type="match status" value="1"/>
</dbReference>
<evidence type="ECO:0000256" key="9">
    <source>
        <dbReference type="ARBA" id="ARBA00035011"/>
    </source>
</evidence>
<sequence length="194" mass="20505">MTSSSSSATSKTFNNMLLSALIAATMAAVLVSGFQYPVGEKTGWKKPTGKETETYNEWAAKNRFHIGDTVNFKYQNDSVLVVSPVGYLTCNTTNPISRFDDGDTVFQFDRPGFFYFISGEPGHCKSGQRLIVRVMHPSQAPEVSPSPAPSPTGGSGRDGGGGSGSPGVSAAVKVTVVSCFVAAVVGLFVVYLFV</sequence>
<evidence type="ECO:0000313" key="14">
    <source>
        <dbReference type="Proteomes" id="UP000030748"/>
    </source>
</evidence>
<dbReference type="InterPro" id="IPR041846">
    <property type="entry name" value="ENL_dom"/>
</dbReference>
<organism evidence="13 14">
    <name type="scientific">Erythranthe guttata</name>
    <name type="common">Yellow monkey flower</name>
    <name type="synonym">Mimulus guttatus</name>
    <dbReference type="NCBI Taxonomy" id="4155"/>
    <lineage>
        <taxon>Eukaryota</taxon>
        <taxon>Viridiplantae</taxon>
        <taxon>Streptophyta</taxon>
        <taxon>Embryophyta</taxon>
        <taxon>Tracheophyta</taxon>
        <taxon>Spermatophyta</taxon>
        <taxon>Magnoliopsida</taxon>
        <taxon>eudicotyledons</taxon>
        <taxon>Gunneridae</taxon>
        <taxon>Pentapetalae</taxon>
        <taxon>asterids</taxon>
        <taxon>lamiids</taxon>
        <taxon>Lamiales</taxon>
        <taxon>Phrymaceae</taxon>
        <taxon>Erythranthe</taxon>
    </lineage>
</organism>
<evidence type="ECO:0000256" key="7">
    <source>
        <dbReference type="ARBA" id="ARBA00023180"/>
    </source>
</evidence>
<dbReference type="Gene3D" id="2.60.40.420">
    <property type="entry name" value="Cupredoxins - blue copper proteins"/>
    <property type="match status" value="1"/>
</dbReference>
<evidence type="ECO:0000256" key="8">
    <source>
        <dbReference type="ARBA" id="ARBA00023288"/>
    </source>
</evidence>
<evidence type="ECO:0000313" key="13">
    <source>
        <dbReference type="EMBL" id="EYU33708.1"/>
    </source>
</evidence>
<dbReference type="PROSITE" id="PS51485">
    <property type="entry name" value="PHYTOCYANIN"/>
    <property type="match status" value="1"/>
</dbReference>
<evidence type="ECO:0000256" key="10">
    <source>
        <dbReference type="SAM" id="MobiDB-lite"/>
    </source>
</evidence>
<dbReference type="GO" id="GO:0009055">
    <property type="term" value="F:electron transfer activity"/>
    <property type="evidence" value="ECO:0007669"/>
    <property type="project" value="InterPro"/>
</dbReference>
<protein>
    <recommendedName>
        <fullName evidence="12">Phytocyanin domain-containing protein</fullName>
    </recommendedName>
</protein>
<dbReference type="PANTHER" id="PTHR33021">
    <property type="entry name" value="BLUE COPPER PROTEIN"/>
    <property type="match status" value="1"/>
</dbReference>
<keyword evidence="6" id="KW-1015">Disulfide bond</keyword>
<dbReference type="Pfam" id="PF02298">
    <property type="entry name" value="Cu_bind_like"/>
    <property type="match status" value="1"/>
</dbReference>
<dbReference type="InterPro" id="IPR008972">
    <property type="entry name" value="Cupredoxin"/>
</dbReference>
<feature type="region of interest" description="Disordered" evidence="10">
    <location>
        <begin position="138"/>
        <end position="164"/>
    </location>
</feature>
<evidence type="ECO:0000256" key="11">
    <source>
        <dbReference type="SAM" id="Phobius"/>
    </source>
</evidence>
<evidence type="ECO:0000256" key="6">
    <source>
        <dbReference type="ARBA" id="ARBA00023157"/>
    </source>
</evidence>
<feature type="transmembrane region" description="Helical" evidence="11">
    <location>
        <begin position="174"/>
        <end position="193"/>
    </location>
</feature>
<evidence type="ECO:0000256" key="3">
    <source>
        <dbReference type="ARBA" id="ARBA00022622"/>
    </source>
</evidence>
<dbReference type="OrthoDB" id="959565at2759"/>
<keyword evidence="4" id="KW-0732">Signal</keyword>
<reference evidence="13 14" key="1">
    <citation type="journal article" date="2013" name="Proc. Natl. Acad. Sci. U.S.A.">
        <title>Fine-scale variation in meiotic recombination in Mimulus inferred from population shotgun sequencing.</title>
        <authorList>
            <person name="Hellsten U."/>
            <person name="Wright K.M."/>
            <person name="Jenkins J."/>
            <person name="Shu S."/>
            <person name="Yuan Y."/>
            <person name="Wessler S.R."/>
            <person name="Schmutz J."/>
            <person name="Willis J.H."/>
            <person name="Rokhsar D.S."/>
        </authorList>
    </citation>
    <scope>NUCLEOTIDE SEQUENCE [LARGE SCALE GENOMIC DNA]</scope>
    <source>
        <strain evidence="14">cv. DUN x IM62</strain>
    </source>
</reference>
<feature type="compositionally biased region" description="Gly residues" evidence="10">
    <location>
        <begin position="153"/>
        <end position="164"/>
    </location>
</feature>
<dbReference type="SUPFAM" id="SSF49503">
    <property type="entry name" value="Cupredoxins"/>
    <property type="match status" value="1"/>
</dbReference>
<evidence type="ECO:0000256" key="2">
    <source>
        <dbReference type="ARBA" id="ARBA00022475"/>
    </source>
</evidence>
<dbReference type="InterPro" id="IPR039391">
    <property type="entry name" value="Phytocyanin-like"/>
</dbReference>
<accession>A0A022R270</accession>